<comment type="caution">
    <text evidence="2">The sequence shown here is derived from an EMBL/GenBank/DDBJ whole genome shotgun (WGS) entry which is preliminary data.</text>
</comment>
<dbReference type="InterPro" id="IPR034660">
    <property type="entry name" value="DinB/YfiT-like"/>
</dbReference>
<dbReference type="InterPro" id="IPR024344">
    <property type="entry name" value="MDMPI_metal-binding"/>
</dbReference>
<proteinExistence type="predicted"/>
<dbReference type="EMBL" id="JAASQI010000001">
    <property type="protein sequence ID" value="NIJ56609.1"/>
    <property type="molecule type" value="Genomic_DNA"/>
</dbReference>
<sequence length="190" mass="20035">MGTAPGADELAGARVALRARQGSGARYDASAAPARELYWARLGTAYFARQLNELSDAALWAASSRSGWTRRRVIAAVGLEGRAIAQAIALATSGPSEEFADVGAGALDLAETLPATALRHLVTHAAIHLDVTWRDLTDAQWDLPIEGVSCTIARESVFARARSLWASALDLRASGRLADAPPDFVAALEV</sequence>
<evidence type="ECO:0000259" key="1">
    <source>
        <dbReference type="Pfam" id="PF11716"/>
    </source>
</evidence>
<dbReference type="EC" id="5.2.1.4" evidence="2"/>
<reference evidence="2 3" key="1">
    <citation type="submission" date="2020-03" db="EMBL/GenBank/DDBJ databases">
        <title>Genomic Encyclopedia of Type Strains, Phase IV (KMG-IV): sequencing the most valuable type-strain genomes for metagenomic binning, comparative biology and taxonomic classification.</title>
        <authorList>
            <person name="Goeker M."/>
        </authorList>
    </citation>
    <scope>NUCLEOTIDE SEQUENCE [LARGE SCALE GENOMIC DNA]</scope>
    <source>
        <strain evidence="2 3">DSM 103870</strain>
    </source>
</reference>
<name>A0ABX0UWH4_9HYPH</name>
<dbReference type="Pfam" id="PF11716">
    <property type="entry name" value="MDMPI_N"/>
    <property type="match status" value="1"/>
</dbReference>
<keyword evidence="3" id="KW-1185">Reference proteome</keyword>
<feature type="domain" description="Mycothiol-dependent maleylpyruvate isomerase metal-binding" evidence="1">
    <location>
        <begin position="41"/>
        <end position="171"/>
    </location>
</feature>
<keyword evidence="2" id="KW-0413">Isomerase</keyword>
<gene>
    <name evidence="2" type="ORF">FHS82_000422</name>
</gene>
<protein>
    <submittedName>
        <fullName evidence="2">Maleylpyruvate isomerase</fullName>
        <ecNumber evidence="2">5.2.1.4</ecNumber>
    </submittedName>
</protein>
<organism evidence="2 3">
    <name type="scientific">Pseudochelatococcus lubricantis</name>
    <dbReference type="NCBI Taxonomy" id="1538102"/>
    <lineage>
        <taxon>Bacteria</taxon>
        <taxon>Pseudomonadati</taxon>
        <taxon>Pseudomonadota</taxon>
        <taxon>Alphaproteobacteria</taxon>
        <taxon>Hyphomicrobiales</taxon>
        <taxon>Chelatococcaceae</taxon>
        <taxon>Pseudochelatococcus</taxon>
    </lineage>
</organism>
<accession>A0ABX0UWH4</accession>
<dbReference type="SUPFAM" id="SSF109854">
    <property type="entry name" value="DinB/YfiT-like putative metalloenzymes"/>
    <property type="match status" value="1"/>
</dbReference>
<dbReference type="GO" id="GO:0050077">
    <property type="term" value="F:maleylpyruvate isomerase activity"/>
    <property type="evidence" value="ECO:0007669"/>
    <property type="project" value="UniProtKB-EC"/>
</dbReference>
<dbReference type="RefSeq" id="WP_166948216.1">
    <property type="nucleotide sequence ID" value="NZ_JBHUIE010000017.1"/>
</dbReference>
<dbReference type="Gene3D" id="1.20.120.450">
    <property type="entry name" value="dinb family like domain"/>
    <property type="match status" value="1"/>
</dbReference>
<evidence type="ECO:0000313" key="3">
    <source>
        <dbReference type="Proteomes" id="UP001429580"/>
    </source>
</evidence>
<evidence type="ECO:0000313" key="2">
    <source>
        <dbReference type="EMBL" id="NIJ56609.1"/>
    </source>
</evidence>
<dbReference type="Proteomes" id="UP001429580">
    <property type="component" value="Unassembled WGS sequence"/>
</dbReference>